<evidence type="ECO:0000313" key="4">
    <source>
        <dbReference type="EMBL" id="ASO21761.1"/>
    </source>
</evidence>
<dbReference type="AlphaFoldDB" id="A0A221W7W7"/>
<evidence type="ECO:0000313" key="5">
    <source>
        <dbReference type="Proteomes" id="UP000204221"/>
    </source>
</evidence>
<sequence>MSDDRRHLVIGAHGFQGAAVARRLLADGHQVRGLTRTGARPAPGAPRLPVVLADLADAAAVHRAFEGITHVSLVLPLVYQPELVAGYVRTVIDAAREAGIERLVYNANTAIPDAVTPYPAYETRRAAETALRDSGLPLVVLRPPVYLDNLFSPFAGPRLFDRGTLVYPLAADRRVSWLSHADLGAATVAALHRPGLDGLVLPLGGPAVTGDELAAAVGAGLGREVSYQAADPADFEADLRRVIGGPAAEGVAGLYRWAASSDDPDSHVADHTQVERLLGIRLSSIGEWASAQPWEVWSAAVAD</sequence>
<dbReference type="InterPro" id="IPR008030">
    <property type="entry name" value="NmrA-like"/>
</dbReference>
<protein>
    <submittedName>
        <fullName evidence="4">NAD(P)H azoreductase</fullName>
        <ecNumber evidence="4">1.7.-.-</ecNumber>
    </submittedName>
</protein>
<dbReference type="RefSeq" id="WP_093942850.1">
    <property type="nucleotide sequence ID" value="NZ_CP022521.1"/>
</dbReference>
<proteinExistence type="inferred from homology"/>
<accession>A0A221W7W7</accession>
<comment type="similarity">
    <text evidence="1">Belongs to the NmrA-type oxidoreductase family.</text>
</comment>
<dbReference type="InterPro" id="IPR051164">
    <property type="entry name" value="NmrA-like_oxidored"/>
</dbReference>
<keyword evidence="5" id="KW-1185">Reference proteome</keyword>
<dbReference type="PANTHER" id="PTHR42748">
    <property type="entry name" value="NITROGEN METABOLITE REPRESSION PROTEIN NMRA FAMILY MEMBER"/>
    <property type="match status" value="1"/>
</dbReference>
<dbReference type="SUPFAM" id="SSF51735">
    <property type="entry name" value="NAD(P)-binding Rossmann-fold domains"/>
    <property type="match status" value="1"/>
</dbReference>
<evidence type="ECO:0000259" key="3">
    <source>
        <dbReference type="Pfam" id="PF05368"/>
    </source>
</evidence>
<dbReference type="Pfam" id="PF05368">
    <property type="entry name" value="NmrA"/>
    <property type="match status" value="1"/>
</dbReference>
<gene>
    <name evidence="4" type="primary">azoB17</name>
    <name evidence="4" type="ORF">AHOG_20720</name>
</gene>
<dbReference type="EMBL" id="CP022521">
    <property type="protein sequence ID" value="ASO21761.1"/>
    <property type="molecule type" value="Genomic_DNA"/>
</dbReference>
<dbReference type="InterPro" id="IPR036291">
    <property type="entry name" value="NAD(P)-bd_dom_sf"/>
</dbReference>
<dbReference type="KEGG" id="ahg:AHOG_20720"/>
<feature type="domain" description="NmrA-like" evidence="3">
    <location>
        <begin position="8"/>
        <end position="258"/>
    </location>
</feature>
<name>A0A221W7W7_9PSEU</name>
<evidence type="ECO:0000256" key="1">
    <source>
        <dbReference type="ARBA" id="ARBA00006328"/>
    </source>
</evidence>
<evidence type="ECO:0000256" key="2">
    <source>
        <dbReference type="ARBA" id="ARBA00022857"/>
    </source>
</evidence>
<dbReference type="PANTHER" id="PTHR42748:SF7">
    <property type="entry name" value="NMRA LIKE REDOX SENSOR 1-RELATED"/>
    <property type="match status" value="1"/>
</dbReference>
<reference evidence="4 5" key="1">
    <citation type="submission" date="2017-07" db="EMBL/GenBank/DDBJ databases">
        <title>Complete genome sequence of Actinoalloteichus hoggarensis DSM 45943, type strain of Actinoalloteichus hoggarensis.</title>
        <authorList>
            <person name="Ruckert C."/>
            <person name="Nouioui I."/>
            <person name="Willmese J."/>
            <person name="van Wezel G."/>
            <person name="Klenk H.-P."/>
            <person name="Kalinowski J."/>
            <person name="Zotchev S.B."/>
        </authorList>
    </citation>
    <scope>NUCLEOTIDE SEQUENCE [LARGE SCALE GENOMIC DNA]</scope>
    <source>
        <strain evidence="4 5">DSM 45943</strain>
    </source>
</reference>
<dbReference type="GO" id="GO:0016491">
    <property type="term" value="F:oxidoreductase activity"/>
    <property type="evidence" value="ECO:0007669"/>
    <property type="project" value="UniProtKB-KW"/>
</dbReference>
<dbReference type="Proteomes" id="UP000204221">
    <property type="component" value="Chromosome"/>
</dbReference>
<dbReference type="EC" id="1.7.-.-" evidence="4"/>
<dbReference type="Gene3D" id="3.40.50.720">
    <property type="entry name" value="NAD(P)-binding Rossmann-like Domain"/>
    <property type="match status" value="1"/>
</dbReference>
<keyword evidence="4" id="KW-0560">Oxidoreductase</keyword>
<organism evidence="4 5">
    <name type="scientific">Actinoalloteichus hoggarensis</name>
    <dbReference type="NCBI Taxonomy" id="1470176"/>
    <lineage>
        <taxon>Bacteria</taxon>
        <taxon>Bacillati</taxon>
        <taxon>Actinomycetota</taxon>
        <taxon>Actinomycetes</taxon>
        <taxon>Pseudonocardiales</taxon>
        <taxon>Pseudonocardiaceae</taxon>
        <taxon>Actinoalloteichus</taxon>
    </lineage>
</organism>
<dbReference type="OrthoDB" id="4115876at2"/>
<keyword evidence="2" id="KW-0521">NADP</keyword>